<sequence length="289" mass="31314">MQFKARSVPSLYGGLWILAPANGVSGYFIFDVVNSAQYKVGPDAVLSVSPHDTGRVLTNEYSTTDRYMALYLGALSNIGRKTIDLLVTGLPVQHYRSKSMREQLEGRLSEEHPYPNGDRITVKKAKVVSQPLGGFAHYALSGKNYTELKDSFSIVCDVGFFTVDWICVKGFQIIDERSGSVAMGVSQLLNALAQEIAVDCGEPFGDINRLDDSMRNGYKFSRACEALAASVGTMDDIGSVILVGGGAKYYVNSIRRVCKKNAIVTADDALYANVRGFYGIGLKSASAQG</sequence>
<proteinExistence type="predicted"/>
<feature type="domain" description="Actin homologue MreB-like C-terminal" evidence="2">
    <location>
        <begin position="155"/>
        <end position="203"/>
    </location>
</feature>
<evidence type="ECO:0000259" key="1">
    <source>
        <dbReference type="Pfam" id="PF17989"/>
    </source>
</evidence>
<dbReference type="SUPFAM" id="SSF53067">
    <property type="entry name" value="Actin-like ATPase domain"/>
    <property type="match status" value="2"/>
</dbReference>
<organism evidence="3 4">
    <name type="scientific">Candidatus Methylumidiphilus alinenensis</name>
    <dbReference type="NCBI Taxonomy" id="2202197"/>
    <lineage>
        <taxon>Bacteria</taxon>
        <taxon>Pseudomonadati</taxon>
        <taxon>Pseudomonadota</taxon>
        <taxon>Gammaproteobacteria</taxon>
        <taxon>Methylococcales</taxon>
        <taxon>Candidatus Methylumidiphilus</taxon>
    </lineage>
</organism>
<reference evidence="3 4" key="1">
    <citation type="journal article" date="2018" name="Aquat. Microb. Ecol.">
        <title>Gammaproteobacterial methanotrophs dominate.</title>
        <authorList>
            <person name="Rissanen A.J."/>
            <person name="Saarenheimo J."/>
            <person name="Tiirola M."/>
            <person name="Peura S."/>
            <person name="Aalto S.L."/>
            <person name="Karvinen A."/>
            <person name="Nykanen H."/>
        </authorList>
    </citation>
    <scope>NUCLEOTIDE SEQUENCE [LARGE SCALE GENOMIC DNA]</scope>
    <source>
        <strain evidence="3">AMbin10</strain>
    </source>
</reference>
<dbReference type="EMBL" id="QJPH01000156">
    <property type="protein sequence ID" value="PZN84327.1"/>
    <property type="molecule type" value="Genomic_DNA"/>
</dbReference>
<evidence type="ECO:0000313" key="4">
    <source>
        <dbReference type="Proteomes" id="UP000249396"/>
    </source>
</evidence>
<dbReference type="Gene3D" id="3.30.420.40">
    <property type="match status" value="2"/>
</dbReference>
<evidence type="ECO:0000259" key="2">
    <source>
        <dbReference type="Pfam" id="PF21522"/>
    </source>
</evidence>
<dbReference type="Pfam" id="PF21522">
    <property type="entry name" value="MreB-like_C"/>
    <property type="match status" value="1"/>
</dbReference>
<accession>A0A2W4TQ62</accession>
<feature type="domain" description="Actin-like protein N-terminal" evidence="1">
    <location>
        <begin position="33"/>
        <end position="133"/>
    </location>
</feature>
<dbReference type="Pfam" id="PF17989">
    <property type="entry name" value="ALP_N"/>
    <property type="match status" value="1"/>
</dbReference>
<dbReference type="AlphaFoldDB" id="A0A2W4TQ62"/>
<comment type="caution">
    <text evidence="3">The sequence shown here is derived from an EMBL/GenBank/DDBJ whole genome shotgun (WGS) entry which is preliminary data.</text>
</comment>
<evidence type="ECO:0000313" key="3">
    <source>
        <dbReference type="EMBL" id="PZN84327.1"/>
    </source>
</evidence>
<gene>
    <name evidence="3" type="ORF">DM484_03030</name>
</gene>
<protein>
    <submittedName>
        <fullName evidence="3">Uncharacterized protein</fullName>
    </submittedName>
</protein>
<dbReference type="InterPro" id="IPR049067">
    <property type="entry name" value="MreB-like_C"/>
</dbReference>
<name>A0A2W4TQ62_9GAMM</name>
<dbReference type="InterPro" id="IPR043129">
    <property type="entry name" value="ATPase_NBD"/>
</dbReference>
<dbReference type="InterPro" id="IPR040607">
    <property type="entry name" value="ALP_N"/>
</dbReference>
<dbReference type="Proteomes" id="UP000249396">
    <property type="component" value="Unassembled WGS sequence"/>
</dbReference>